<evidence type="ECO:0000256" key="7">
    <source>
        <dbReference type="SAM" id="Phobius"/>
    </source>
</evidence>
<evidence type="ECO:0000313" key="9">
    <source>
        <dbReference type="EMBL" id="CAA9346679.1"/>
    </source>
</evidence>
<feature type="transmembrane region" description="Helical" evidence="7">
    <location>
        <begin position="117"/>
        <end position="135"/>
    </location>
</feature>
<feature type="region of interest" description="Disordered" evidence="6">
    <location>
        <begin position="163"/>
        <end position="196"/>
    </location>
</feature>
<protein>
    <recommendedName>
        <fullName evidence="8">Phage shock protein PspC N-terminal domain-containing protein</fullName>
    </recommendedName>
</protein>
<dbReference type="InterPro" id="IPR007168">
    <property type="entry name" value="Phageshock_PspC_N"/>
</dbReference>
<evidence type="ECO:0000259" key="8">
    <source>
        <dbReference type="Pfam" id="PF04024"/>
    </source>
</evidence>
<name>A0A6J4M0S5_9ACTN</name>
<gene>
    <name evidence="9" type="ORF">AVDCRST_MAG72-1163</name>
</gene>
<dbReference type="PANTHER" id="PTHR33885">
    <property type="entry name" value="PHAGE SHOCK PROTEIN C"/>
    <property type="match status" value="1"/>
</dbReference>
<evidence type="ECO:0000256" key="5">
    <source>
        <dbReference type="ARBA" id="ARBA00023136"/>
    </source>
</evidence>
<feature type="transmembrane region" description="Helical" evidence="7">
    <location>
        <begin position="75"/>
        <end position="97"/>
    </location>
</feature>
<feature type="compositionally biased region" description="Low complexity" evidence="6">
    <location>
        <begin position="163"/>
        <end position="183"/>
    </location>
</feature>
<sequence>MAPAEDKPDDRTMTETPQDERTATEPDGSVRPDRVDTANLRDYSQLRRSLTDRKVAGVAGGLGRHLNIDPTVLRVLFVVLCFFGGAGFVAYGAAWLLVPEEGQEQGKVRTRPGTRNVLLLVAAGFAALLLLGDSWGDFGPPWPLAVIAVVVLLVVLNRDQSTSGPGSYPGAPAAPGMPTSGVPTSPPPSPSRAPETDRGPRLFWLTLALVAVALGLLGLYETAGGTVVDTADAALALAVIGAMLVIGAWFGRPGGLILLGVVAAVALAATSAATDGLGDGPRRIDVAPTNAGLVRDSYYLPAGDMRVDLSEVQDLESLDGRRIALEANAGEIEVIVPEGVDVEVVANVDVAGEASVVGYEENGPNVFVEREIDGGSGAPQLALDLRLLLGSIEVSRAS</sequence>
<keyword evidence="4 7" id="KW-1133">Transmembrane helix</keyword>
<dbReference type="EMBL" id="CADCUJ010000051">
    <property type="protein sequence ID" value="CAA9346679.1"/>
    <property type="molecule type" value="Genomic_DNA"/>
</dbReference>
<dbReference type="InterPro" id="IPR052027">
    <property type="entry name" value="PspC"/>
</dbReference>
<feature type="transmembrane region" description="Helical" evidence="7">
    <location>
        <begin position="233"/>
        <end position="251"/>
    </location>
</feature>
<keyword evidence="2" id="KW-1003">Cell membrane</keyword>
<dbReference type="GO" id="GO:0005886">
    <property type="term" value="C:plasma membrane"/>
    <property type="evidence" value="ECO:0007669"/>
    <property type="project" value="UniProtKB-SubCell"/>
</dbReference>
<feature type="transmembrane region" description="Helical" evidence="7">
    <location>
        <begin position="141"/>
        <end position="157"/>
    </location>
</feature>
<feature type="transmembrane region" description="Helical" evidence="7">
    <location>
        <begin position="256"/>
        <end position="274"/>
    </location>
</feature>
<evidence type="ECO:0000256" key="3">
    <source>
        <dbReference type="ARBA" id="ARBA00022692"/>
    </source>
</evidence>
<proteinExistence type="predicted"/>
<dbReference type="Pfam" id="PF04024">
    <property type="entry name" value="PspC"/>
    <property type="match status" value="1"/>
</dbReference>
<comment type="subcellular location">
    <subcellularLocation>
        <location evidence="1">Cell membrane</location>
        <topology evidence="1">Single-pass membrane protein</topology>
    </subcellularLocation>
</comment>
<keyword evidence="5 7" id="KW-0472">Membrane</keyword>
<evidence type="ECO:0000256" key="2">
    <source>
        <dbReference type="ARBA" id="ARBA00022475"/>
    </source>
</evidence>
<evidence type="ECO:0000256" key="1">
    <source>
        <dbReference type="ARBA" id="ARBA00004162"/>
    </source>
</evidence>
<feature type="region of interest" description="Disordered" evidence="6">
    <location>
        <begin position="1"/>
        <end position="35"/>
    </location>
</feature>
<organism evidence="9">
    <name type="scientific">uncultured Nocardioidaceae bacterium</name>
    <dbReference type="NCBI Taxonomy" id="253824"/>
    <lineage>
        <taxon>Bacteria</taxon>
        <taxon>Bacillati</taxon>
        <taxon>Actinomycetota</taxon>
        <taxon>Actinomycetes</taxon>
        <taxon>Propionibacteriales</taxon>
        <taxon>Nocardioidaceae</taxon>
        <taxon>environmental samples</taxon>
    </lineage>
</organism>
<accession>A0A6J4M0S5</accession>
<dbReference type="AlphaFoldDB" id="A0A6J4M0S5"/>
<keyword evidence="3 7" id="KW-0812">Transmembrane</keyword>
<reference evidence="9" key="1">
    <citation type="submission" date="2020-02" db="EMBL/GenBank/DDBJ databases">
        <authorList>
            <person name="Meier V. D."/>
        </authorList>
    </citation>
    <scope>NUCLEOTIDE SEQUENCE</scope>
    <source>
        <strain evidence="9">AVDCRST_MAG72</strain>
    </source>
</reference>
<evidence type="ECO:0000256" key="4">
    <source>
        <dbReference type="ARBA" id="ARBA00022989"/>
    </source>
</evidence>
<dbReference type="PANTHER" id="PTHR33885:SF3">
    <property type="entry name" value="PHAGE SHOCK PROTEIN C"/>
    <property type="match status" value="1"/>
</dbReference>
<evidence type="ECO:0000256" key="6">
    <source>
        <dbReference type="SAM" id="MobiDB-lite"/>
    </source>
</evidence>
<feature type="transmembrane region" description="Helical" evidence="7">
    <location>
        <begin position="202"/>
        <end position="221"/>
    </location>
</feature>
<feature type="domain" description="Phage shock protein PspC N-terminal" evidence="8">
    <location>
        <begin position="45"/>
        <end position="101"/>
    </location>
</feature>